<name>A0A4Y7SZ48_COPMI</name>
<proteinExistence type="predicted"/>
<evidence type="ECO:0000313" key="2">
    <source>
        <dbReference type="EMBL" id="TEB26904.1"/>
    </source>
</evidence>
<evidence type="ECO:0000256" key="1">
    <source>
        <dbReference type="SAM" id="MobiDB-lite"/>
    </source>
</evidence>
<dbReference type="EMBL" id="QPFP01000044">
    <property type="protein sequence ID" value="TEB26904.1"/>
    <property type="molecule type" value="Genomic_DNA"/>
</dbReference>
<sequence>MNVMNVRVLTSPCPRPPALSNDAQVPVPPDHIQIVPFNLIRPSELPAQRALRSSGEEIYSEGRSRANEVHTRRFLIFLGGVGLVPERVRAALRESVDLESGNEWGWKQGFHICHRAQACFLGQAQRSGTEPIECRRRALDRTRKCTLAVGSGVMIAGGERLRSGVSGTHLLLHAIHIVNHTPPSFSLPGLRHLDARRVFGVDFHFGFAYPVPGTRDLVLDGRSPTRSVMPPPRRPVTHSLLRLRSALVPTALPPAGSLRTRRRVSKVFGALPSLIDCLTDKLVREYDGKRDISFPAYERTQLTRDRPRINRPRILSGSRLQMARLVGSAAQFLSLNGSLPSSDRFNSDTEVLNKPVYWRTKSTYLVLLTLAVLTLASPSFVRPIQGSSSTLEATRGAVGAPRELGSSFKRVSTQRNEGQTLVLGRYMNERILTTSPIHRTILVDRLRLQPHPRRFVDSSTLNYNLWGLPWVVVQALDNLWPVRIELGGQDPQVDSHTPRAPATALRTPSLPPLVLGFPVPPHITPPALSHPFDVADRVASATIDPGVGHKPYKGGSAPSSKLYKAKKRECARVGDRGTCASFSPSPRPPSTNRIPPSILPPVAPFIPSVPHPLLPSPSPYAPPSNPIPIRRFHSPPALAFDAQRGGGSRSLSRSVGRPFGCESEEAPRLGLIRGVGGSVVMDGWVDLVHRSSDPLSVGSRIIALCDSRSPTDVPPPFHPPIPRRHPSLRLASFALDSYFHPCASRSILGLIDLPSSVSVVNVVVVADVGLIPVGSSSKVHGRDRKHEADVVVGGRSRSERRIWGFGRAKDGRTANEFPNWAASEGRRALFLKRLLEAAGNHLQAPTTRAREDILGFPNHPQRCPTQPYHRRQPLPTIPRPRAQRSLRLSQENVGRADIQGGEKHRGREELRRKAAITSGSSANDDNGREDDDEGGEGMGKRAWRGGREGQRGTRAGTGCRSMTGRMRDGEKDGEEDLGEESRLQDERLGVNREDEGVYGVGKMYNVGKTMTAFGRRLQEQCRRGRGDDIQQEFKIVKYSYLDDMICRRDDGTTGYLFELGETRLEETRLLSGFVAHFGSLGCRFGFLNESSTTRRPCTSALDSILSALFLPFSTGGPDHDIEMPNSSKRHARRLTPKPQLIRMGKATVQLSTLKGVVWGCSDGPDYSLPDKVHTQQLHEDDSRIVGALFDPNLNLNLRVNLDQAIRRRRDVDSPNLNPDPSSIQTSSSTQTSAGLDDHCPAFLH</sequence>
<dbReference type="AlphaFoldDB" id="A0A4Y7SZ48"/>
<accession>A0A4Y7SZ48</accession>
<feature type="compositionally biased region" description="Low complexity" evidence="1">
    <location>
        <begin position="1221"/>
        <end position="1232"/>
    </location>
</feature>
<protein>
    <submittedName>
        <fullName evidence="2">Uncharacterized protein</fullName>
    </submittedName>
</protein>
<feature type="compositionally biased region" description="Basic and acidic residues" evidence="1">
    <location>
        <begin position="900"/>
        <end position="912"/>
    </location>
</feature>
<comment type="caution">
    <text evidence="2">The sequence shown here is derived from an EMBL/GenBank/DDBJ whole genome shotgun (WGS) entry which is preliminary data.</text>
</comment>
<keyword evidence="3" id="KW-1185">Reference proteome</keyword>
<evidence type="ECO:0000313" key="3">
    <source>
        <dbReference type="Proteomes" id="UP000298030"/>
    </source>
</evidence>
<organism evidence="2 3">
    <name type="scientific">Coprinellus micaceus</name>
    <name type="common">Glistening ink-cap mushroom</name>
    <name type="synonym">Coprinus micaceus</name>
    <dbReference type="NCBI Taxonomy" id="71717"/>
    <lineage>
        <taxon>Eukaryota</taxon>
        <taxon>Fungi</taxon>
        <taxon>Dikarya</taxon>
        <taxon>Basidiomycota</taxon>
        <taxon>Agaricomycotina</taxon>
        <taxon>Agaricomycetes</taxon>
        <taxon>Agaricomycetidae</taxon>
        <taxon>Agaricales</taxon>
        <taxon>Agaricineae</taxon>
        <taxon>Psathyrellaceae</taxon>
        <taxon>Coprinellus</taxon>
    </lineage>
</organism>
<reference evidence="2 3" key="1">
    <citation type="journal article" date="2019" name="Nat. Ecol. Evol.">
        <title>Megaphylogeny resolves global patterns of mushroom evolution.</title>
        <authorList>
            <person name="Varga T."/>
            <person name="Krizsan K."/>
            <person name="Foldi C."/>
            <person name="Dima B."/>
            <person name="Sanchez-Garcia M."/>
            <person name="Sanchez-Ramirez S."/>
            <person name="Szollosi G.J."/>
            <person name="Szarkandi J.G."/>
            <person name="Papp V."/>
            <person name="Albert L."/>
            <person name="Andreopoulos W."/>
            <person name="Angelini C."/>
            <person name="Antonin V."/>
            <person name="Barry K.W."/>
            <person name="Bougher N.L."/>
            <person name="Buchanan P."/>
            <person name="Buyck B."/>
            <person name="Bense V."/>
            <person name="Catcheside P."/>
            <person name="Chovatia M."/>
            <person name="Cooper J."/>
            <person name="Damon W."/>
            <person name="Desjardin D."/>
            <person name="Finy P."/>
            <person name="Geml J."/>
            <person name="Haridas S."/>
            <person name="Hughes K."/>
            <person name="Justo A."/>
            <person name="Karasinski D."/>
            <person name="Kautmanova I."/>
            <person name="Kiss B."/>
            <person name="Kocsube S."/>
            <person name="Kotiranta H."/>
            <person name="LaButti K.M."/>
            <person name="Lechner B.E."/>
            <person name="Liimatainen K."/>
            <person name="Lipzen A."/>
            <person name="Lukacs Z."/>
            <person name="Mihaltcheva S."/>
            <person name="Morgado L.N."/>
            <person name="Niskanen T."/>
            <person name="Noordeloos M.E."/>
            <person name="Ohm R.A."/>
            <person name="Ortiz-Santana B."/>
            <person name="Ovrebo C."/>
            <person name="Racz N."/>
            <person name="Riley R."/>
            <person name="Savchenko A."/>
            <person name="Shiryaev A."/>
            <person name="Soop K."/>
            <person name="Spirin V."/>
            <person name="Szebenyi C."/>
            <person name="Tomsovsky M."/>
            <person name="Tulloss R.E."/>
            <person name="Uehling J."/>
            <person name="Grigoriev I.V."/>
            <person name="Vagvolgyi C."/>
            <person name="Papp T."/>
            <person name="Martin F.M."/>
            <person name="Miettinen O."/>
            <person name="Hibbett D.S."/>
            <person name="Nagy L.G."/>
        </authorList>
    </citation>
    <scope>NUCLEOTIDE SEQUENCE [LARGE SCALE GENOMIC DNA]</scope>
    <source>
        <strain evidence="2 3">FP101781</strain>
    </source>
</reference>
<dbReference type="Proteomes" id="UP000298030">
    <property type="component" value="Unassembled WGS sequence"/>
</dbReference>
<feature type="region of interest" description="Disordered" evidence="1">
    <location>
        <begin position="1209"/>
        <end position="1236"/>
    </location>
</feature>
<feature type="region of interest" description="Disordered" evidence="1">
    <location>
        <begin position="856"/>
        <end position="984"/>
    </location>
</feature>
<gene>
    <name evidence="2" type="ORF">FA13DRAFT_1712893</name>
</gene>